<keyword evidence="2" id="KW-0812">Transmembrane</keyword>
<feature type="compositionally biased region" description="Basic and acidic residues" evidence="1">
    <location>
        <begin position="85"/>
        <end position="96"/>
    </location>
</feature>
<feature type="non-terminal residue" evidence="3">
    <location>
        <position position="389"/>
    </location>
</feature>
<feature type="transmembrane region" description="Helical" evidence="2">
    <location>
        <begin position="116"/>
        <end position="135"/>
    </location>
</feature>
<protein>
    <submittedName>
        <fullName evidence="3">Uncharacterized protein</fullName>
    </submittedName>
</protein>
<feature type="region of interest" description="Disordered" evidence="1">
    <location>
        <begin position="77"/>
        <end position="96"/>
    </location>
</feature>
<dbReference type="AlphaFoldDB" id="A0A382M4Y8"/>
<evidence type="ECO:0000256" key="1">
    <source>
        <dbReference type="SAM" id="MobiDB-lite"/>
    </source>
</evidence>
<proteinExistence type="predicted"/>
<evidence type="ECO:0000256" key="2">
    <source>
        <dbReference type="SAM" id="Phobius"/>
    </source>
</evidence>
<keyword evidence="2" id="KW-0472">Membrane</keyword>
<name>A0A382M4Y8_9ZZZZ</name>
<feature type="transmembrane region" description="Helical" evidence="2">
    <location>
        <begin position="155"/>
        <end position="175"/>
    </location>
</feature>
<gene>
    <name evidence="3" type="ORF">METZ01_LOCUS296823</name>
</gene>
<reference evidence="3" key="1">
    <citation type="submission" date="2018-05" db="EMBL/GenBank/DDBJ databases">
        <authorList>
            <person name="Lanie J.A."/>
            <person name="Ng W.-L."/>
            <person name="Kazmierczak K.M."/>
            <person name="Andrzejewski T.M."/>
            <person name="Davidsen T.M."/>
            <person name="Wayne K.J."/>
            <person name="Tettelin H."/>
            <person name="Glass J.I."/>
            <person name="Rusch D."/>
            <person name="Podicherti R."/>
            <person name="Tsui H.-C.T."/>
            <person name="Winkler M.E."/>
        </authorList>
    </citation>
    <scope>NUCLEOTIDE SEQUENCE</scope>
</reference>
<sequence>AMKVKENEMETFGLEHAWEELITGMKLSVHFLQQIAKNTMQGILLSNISTEKPEGDKDEEEKEEEKGFWAKLFGKSAEKESEEGAADKAEAKEDKDQGNTLDGILGAMKERAKKNWLVQNWGKILAGLVFLFAPLDWIRKLWDFVKDVWKFSKKHPLIATILLIGTWILGPLNIIKLGRKGVGKILTGGFKLLKAIPGFIKAIPGFLKKIPGHLGTAVGKMKKWGKAGVEGVKKFGGTMKKGVTTIASPVIKGAKAFGGKAMEVGKAVGGKTMGATKAVGGKLGDMASSTKGIFGSIVKKFGKAGKWIMKLGSKLIMPLVTTPIGWAILAGLAIGGLAYVFWDDLKKIWGNITGFVSETFSKVADFASNMVGSARSMLGNFLRSVGAGM</sequence>
<organism evidence="3">
    <name type="scientific">marine metagenome</name>
    <dbReference type="NCBI Taxonomy" id="408172"/>
    <lineage>
        <taxon>unclassified sequences</taxon>
        <taxon>metagenomes</taxon>
        <taxon>ecological metagenomes</taxon>
    </lineage>
</organism>
<feature type="non-terminal residue" evidence="3">
    <location>
        <position position="1"/>
    </location>
</feature>
<dbReference type="EMBL" id="UINC01091306">
    <property type="protein sequence ID" value="SVC43969.1"/>
    <property type="molecule type" value="Genomic_DNA"/>
</dbReference>
<keyword evidence="2" id="KW-1133">Transmembrane helix</keyword>
<accession>A0A382M4Y8</accession>
<feature type="transmembrane region" description="Helical" evidence="2">
    <location>
        <begin position="315"/>
        <end position="342"/>
    </location>
</feature>
<evidence type="ECO:0000313" key="3">
    <source>
        <dbReference type="EMBL" id="SVC43969.1"/>
    </source>
</evidence>